<name>A0A928Z3W3_9CYAN</name>
<dbReference type="InterPro" id="IPR001296">
    <property type="entry name" value="Glyco_trans_1"/>
</dbReference>
<sequence>MDNLCVVMLGPSLRQQGGMATVENLIVNHPAAQLQIRHIALHEEGTIYRRLVVFWRGLWQFLLALIGQPVNVVHVHVSERGSVLRAIVLVWLAQLFRKPVIMHTHGCEFHVFFEALPRLIRWFVALTLRRCAVLIALSDSWRQYYIERCRLDPNRVVVLLNPVKVPSVLPRRPQAAKLQLIFLGRVGHRKGAFDVIKAVAQLPIALQQRLQLRLAGDGEVAQAADLIEQYQLQHCIELLGWIDADMRDQLLSQSDIFLLPSHNEGLPVAMLEAMAWGLPVIVTPVGGIPEMVTQQQQGFLVEPGDVDAIAAALHTLLTDEAQRLQMGQAARAKVEPLDVKQYHRVLQELYGMARSLTPGQIQRQPIMEMLDFSHEKAS</sequence>
<organism evidence="6 7">
    <name type="scientific">Romeriopsis navalis LEGE 11480</name>
    <dbReference type="NCBI Taxonomy" id="2777977"/>
    <lineage>
        <taxon>Bacteria</taxon>
        <taxon>Bacillati</taxon>
        <taxon>Cyanobacteriota</taxon>
        <taxon>Cyanophyceae</taxon>
        <taxon>Leptolyngbyales</taxon>
        <taxon>Leptolyngbyaceae</taxon>
        <taxon>Romeriopsis</taxon>
        <taxon>Romeriopsis navalis</taxon>
    </lineage>
</organism>
<evidence type="ECO:0000256" key="1">
    <source>
        <dbReference type="ARBA" id="ARBA00009481"/>
    </source>
</evidence>
<evidence type="ECO:0000313" key="7">
    <source>
        <dbReference type="Proteomes" id="UP000625316"/>
    </source>
</evidence>
<evidence type="ECO:0000259" key="5">
    <source>
        <dbReference type="Pfam" id="PF13439"/>
    </source>
</evidence>
<keyword evidence="2" id="KW-0328">Glycosyltransferase</keyword>
<dbReference type="GO" id="GO:0016757">
    <property type="term" value="F:glycosyltransferase activity"/>
    <property type="evidence" value="ECO:0007669"/>
    <property type="project" value="UniProtKB-KW"/>
</dbReference>
<dbReference type="Pfam" id="PF13439">
    <property type="entry name" value="Glyco_transf_4"/>
    <property type="match status" value="1"/>
</dbReference>
<protein>
    <submittedName>
        <fullName evidence="6">Glycosyltransferase family 4 protein</fullName>
    </submittedName>
</protein>
<dbReference type="PANTHER" id="PTHR12526">
    <property type="entry name" value="GLYCOSYLTRANSFERASE"/>
    <property type="match status" value="1"/>
</dbReference>
<dbReference type="PANTHER" id="PTHR12526:SF640">
    <property type="entry name" value="COLANIC ACID BIOSYNTHESIS GLYCOSYLTRANSFERASE WCAL-RELATED"/>
    <property type="match status" value="1"/>
</dbReference>
<reference evidence="6" key="1">
    <citation type="submission" date="2020-10" db="EMBL/GenBank/DDBJ databases">
        <authorList>
            <person name="Castelo-Branco R."/>
            <person name="Eusebio N."/>
            <person name="Adriana R."/>
            <person name="Vieira A."/>
            <person name="Brugerolle De Fraissinette N."/>
            <person name="Rezende De Castro R."/>
            <person name="Schneider M.P."/>
            <person name="Vasconcelos V."/>
            <person name="Leao P.N."/>
        </authorList>
    </citation>
    <scope>NUCLEOTIDE SEQUENCE</scope>
    <source>
        <strain evidence="6">LEGE 11480</strain>
    </source>
</reference>
<proteinExistence type="inferred from homology"/>
<dbReference type="CDD" id="cd03801">
    <property type="entry name" value="GT4_PimA-like"/>
    <property type="match status" value="1"/>
</dbReference>
<evidence type="ECO:0000259" key="4">
    <source>
        <dbReference type="Pfam" id="PF00534"/>
    </source>
</evidence>
<dbReference type="Proteomes" id="UP000625316">
    <property type="component" value="Unassembled WGS sequence"/>
</dbReference>
<gene>
    <name evidence="6" type="ORF">IQ266_11830</name>
</gene>
<evidence type="ECO:0000256" key="3">
    <source>
        <dbReference type="ARBA" id="ARBA00022679"/>
    </source>
</evidence>
<keyword evidence="7" id="KW-1185">Reference proteome</keyword>
<feature type="domain" description="Glycosyl transferase family 1" evidence="4">
    <location>
        <begin position="177"/>
        <end position="332"/>
    </location>
</feature>
<dbReference type="SUPFAM" id="SSF53756">
    <property type="entry name" value="UDP-Glycosyltransferase/glycogen phosphorylase"/>
    <property type="match status" value="1"/>
</dbReference>
<comment type="caution">
    <text evidence="6">The sequence shown here is derived from an EMBL/GenBank/DDBJ whole genome shotgun (WGS) entry which is preliminary data.</text>
</comment>
<comment type="similarity">
    <text evidence="1">Belongs to the glycosyltransferase group 1 family. Glycosyltransferase 4 subfamily.</text>
</comment>
<evidence type="ECO:0000256" key="2">
    <source>
        <dbReference type="ARBA" id="ARBA00022676"/>
    </source>
</evidence>
<accession>A0A928Z3W3</accession>
<keyword evidence="3" id="KW-0808">Transferase</keyword>
<dbReference type="AlphaFoldDB" id="A0A928Z3W3"/>
<dbReference type="Pfam" id="PF00534">
    <property type="entry name" value="Glycos_transf_1"/>
    <property type="match status" value="1"/>
</dbReference>
<evidence type="ECO:0000313" key="6">
    <source>
        <dbReference type="EMBL" id="MBE9030422.1"/>
    </source>
</evidence>
<dbReference type="Gene3D" id="3.40.50.2000">
    <property type="entry name" value="Glycogen Phosphorylase B"/>
    <property type="match status" value="2"/>
</dbReference>
<dbReference type="InterPro" id="IPR028098">
    <property type="entry name" value="Glyco_trans_4-like_N"/>
</dbReference>
<dbReference type="RefSeq" id="WP_264325246.1">
    <property type="nucleotide sequence ID" value="NZ_JADEXQ010000035.1"/>
</dbReference>
<dbReference type="EMBL" id="JADEXQ010000035">
    <property type="protein sequence ID" value="MBE9030422.1"/>
    <property type="molecule type" value="Genomic_DNA"/>
</dbReference>
<feature type="domain" description="Glycosyltransferase subfamily 4-like N-terminal" evidence="5">
    <location>
        <begin position="48"/>
        <end position="163"/>
    </location>
</feature>